<comment type="subcellular location">
    <subcellularLocation>
        <location evidence="2">Cytoplasm</location>
    </subcellularLocation>
    <subcellularLocation>
        <location evidence="1">Nucleus</location>
    </subcellularLocation>
</comment>
<dbReference type="Pfam" id="PF00352">
    <property type="entry name" value="TBP"/>
    <property type="match status" value="2"/>
</dbReference>
<evidence type="ECO:0000256" key="11">
    <source>
        <dbReference type="ARBA" id="ARBA00023474"/>
    </source>
</evidence>
<evidence type="ECO:0000256" key="12">
    <source>
        <dbReference type="ARBA" id="ARBA00033173"/>
    </source>
</evidence>
<feature type="compositionally biased region" description="Acidic residues" evidence="14">
    <location>
        <begin position="278"/>
        <end position="294"/>
    </location>
</feature>
<dbReference type="Gene3D" id="2.130.10.30">
    <property type="entry name" value="Regulator of chromosome condensation 1/beta-lactamase-inhibitor protein II"/>
    <property type="match status" value="1"/>
</dbReference>
<feature type="region of interest" description="Disordered" evidence="14">
    <location>
        <begin position="1"/>
        <end position="24"/>
    </location>
</feature>
<keyword evidence="7" id="KW-0805">Transcription regulation</keyword>
<evidence type="ECO:0000256" key="8">
    <source>
        <dbReference type="ARBA" id="ARBA00023125"/>
    </source>
</evidence>
<evidence type="ECO:0000256" key="3">
    <source>
        <dbReference type="ARBA" id="ARBA00005560"/>
    </source>
</evidence>
<feature type="repeat" description="RCC1" evidence="13">
    <location>
        <begin position="578"/>
        <end position="631"/>
    </location>
</feature>
<feature type="region of interest" description="Disordered" evidence="14">
    <location>
        <begin position="314"/>
        <end position="342"/>
    </location>
</feature>
<dbReference type="Pfam" id="PF25390">
    <property type="entry name" value="WD40_RLD"/>
    <property type="match status" value="1"/>
</dbReference>
<comment type="caution">
    <text evidence="16">The sequence shown here is derived from an EMBL/GenBank/DDBJ whole genome shotgun (WGS) entry which is preliminary data.</text>
</comment>
<dbReference type="PROSITE" id="PS50012">
    <property type="entry name" value="RCC1_3"/>
    <property type="match status" value="6"/>
</dbReference>
<keyword evidence="9" id="KW-0804">Transcription</keyword>
<evidence type="ECO:0000256" key="2">
    <source>
        <dbReference type="ARBA" id="ARBA00004496"/>
    </source>
</evidence>
<dbReference type="GO" id="GO:0006352">
    <property type="term" value="P:DNA-templated transcription initiation"/>
    <property type="evidence" value="ECO:0007669"/>
    <property type="project" value="InterPro"/>
</dbReference>
<evidence type="ECO:0000256" key="1">
    <source>
        <dbReference type="ARBA" id="ARBA00004123"/>
    </source>
</evidence>
<evidence type="ECO:0000259" key="15">
    <source>
        <dbReference type="Pfam" id="PF25390"/>
    </source>
</evidence>
<proteinExistence type="inferred from homology"/>
<dbReference type="PANTHER" id="PTHR45982">
    <property type="entry name" value="REGULATOR OF CHROMOSOME CONDENSATION"/>
    <property type="match status" value="1"/>
</dbReference>
<keyword evidence="10" id="KW-0539">Nucleus</keyword>
<dbReference type="GO" id="GO:0003677">
    <property type="term" value="F:DNA binding"/>
    <property type="evidence" value="ECO:0007669"/>
    <property type="project" value="UniProtKB-KW"/>
</dbReference>
<dbReference type="Proteomes" id="UP000245119">
    <property type="component" value="Linkage Group LG10"/>
</dbReference>
<protein>
    <recommendedName>
        <fullName evidence="11">TATA box-binding protein-like 1</fullName>
    </recommendedName>
    <alternativeName>
        <fullName evidence="12">TBP-like factor</fullName>
    </alternativeName>
</protein>
<evidence type="ECO:0000256" key="5">
    <source>
        <dbReference type="ARBA" id="ARBA00022658"/>
    </source>
</evidence>
<dbReference type="InterPro" id="IPR000814">
    <property type="entry name" value="TBP"/>
</dbReference>
<dbReference type="AlphaFoldDB" id="A0A2T7NQ10"/>
<dbReference type="SUPFAM" id="SSF55945">
    <property type="entry name" value="TATA-box binding protein-like"/>
    <property type="match status" value="2"/>
</dbReference>
<gene>
    <name evidence="16" type="ORF">C0Q70_16522</name>
</gene>
<dbReference type="GO" id="GO:0005634">
    <property type="term" value="C:nucleus"/>
    <property type="evidence" value="ECO:0007669"/>
    <property type="project" value="UniProtKB-SubCell"/>
</dbReference>
<comment type="similarity">
    <text evidence="3">Belongs to the TBP family.</text>
</comment>
<dbReference type="PROSITE" id="PS00625">
    <property type="entry name" value="RCC1_1"/>
    <property type="match status" value="1"/>
</dbReference>
<reference evidence="16 17" key="1">
    <citation type="submission" date="2018-04" db="EMBL/GenBank/DDBJ databases">
        <title>The genome of golden apple snail Pomacea canaliculata provides insight into stress tolerance and invasive adaptation.</title>
        <authorList>
            <person name="Liu C."/>
            <person name="Liu B."/>
            <person name="Ren Y."/>
            <person name="Zhang Y."/>
            <person name="Wang H."/>
            <person name="Li S."/>
            <person name="Jiang F."/>
            <person name="Yin L."/>
            <person name="Zhang G."/>
            <person name="Qian W."/>
            <person name="Fan W."/>
        </authorList>
    </citation>
    <scope>NUCLEOTIDE SEQUENCE [LARGE SCALE GENOMIC DNA]</scope>
    <source>
        <strain evidence="16">SZHN2017</strain>
        <tissue evidence="16">Muscle</tissue>
    </source>
</reference>
<dbReference type="GO" id="GO:0005085">
    <property type="term" value="F:guanyl-nucleotide exchange factor activity"/>
    <property type="evidence" value="ECO:0007669"/>
    <property type="project" value="TreeGrafter"/>
</dbReference>
<evidence type="ECO:0000256" key="6">
    <source>
        <dbReference type="ARBA" id="ARBA00022737"/>
    </source>
</evidence>
<dbReference type="PANTHER" id="PTHR45982:SF1">
    <property type="entry name" value="REGULATOR OF CHROMOSOME CONDENSATION"/>
    <property type="match status" value="1"/>
</dbReference>
<evidence type="ECO:0000256" key="14">
    <source>
        <dbReference type="SAM" id="MobiDB-lite"/>
    </source>
</evidence>
<evidence type="ECO:0000256" key="13">
    <source>
        <dbReference type="PROSITE-ProRule" id="PRU00235"/>
    </source>
</evidence>
<dbReference type="InterPro" id="IPR012295">
    <property type="entry name" value="TBP_dom_sf"/>
</dbReference>
<feature type="compositionally biased region" description="Polar residues" evidence="14">
    <location>
        <begin position="1"/>
        <end position="15"/>
    </location>
</feature>
<feature type="repeat" description="RCC1" evidence="13">
    <location>
        <begin position="685"/>
        <end position="738"/>
    </location>
</feature>
<keyword evidence="6" id="KW-0677">Repeat</keyword>
<dbReference type="STRING" id="400727.A0A2T7NQ10"/>
<evidence type="ECO:0000256" key="10">
    <source>
        <dbReference type="ARBA" id="ARBA00023242"/>
    </source>
</evidence>
<dbReference type="OrthoDB" id="2127950at2759"/>
<feature type="region of interest" description="Disordered" evidence="14">
    <location>
        <begin position="258"/>
        <end position="294"/>
    </location>
</feature>
<feature type="repeat" description="RCC1" evidence="13">
    <location>
        <begin position="457"/>
        <end position="508"/>
    </location>
</feature>
<dbReference type="InterPro" id="IPR009091">
    <property type="entry name" value="RCC1/BLIP-II"/>
</dbReference>
<dbReference type="InterPro" id="IPR000408">
    <property type="entry name" value="Reg_chr_condens"/>
</dbReference>
<feature type="repeat" description="RCC1" evidence="13">
    <location>
        <begin position="354"/>
        <end position="404"/>
    </location>
</feature>
<feature type="repeat" description="RCC1" evidence="13">
    <location>
        <begin position="405"/>
        <end position="456"/>
    </location>
</feature>
<dbReference type="PRINTS" id="PR00633">
    <property type="entry name" value="RCCNDNSATION"/>
</dbReference>
<evidence type="ECO:0000313" key="17">
    <source>
        <dbReference type="Proteomes" id="UP000245119"/>
    </source>
</evidence>
<dbReference type="InterPro" id="IPR058923">
    <property type="entry name" value="RCC1-like_dom"/>
</dbReference>
<dbReference type="FunFam" id="3.30.310.10:FF:000009">
    <property type="entry name" value="TatA box-binding protein-like protein 1"/>
    <property type="match status" value="1"/>
</dbReference>
<keyword evidence="8" id="KW-0238">DNA-binding</keyword>
<feature type="compositionally biased region" description="Basic and acidic residues" evidence="14">
    <location>
        <begin position="266"/>
        <end position="277"/>
    </location>
</feature>
<evidence type="ECO:0000256" key="4">
    <source>
        <dbReference type="ARBA" id="ARBA00022490"/>
    </source>
</evidence>
<feature type="domain" description="RCC1-like" evidence="15">
    <location>
        <begin position="356"/>
        <end position="733"/>
    </location>
</feature>
<dbReference type="InterPro" id="IPR051553">
    <property type="entry name" value="Ran_GTPase-activating"/>
</dbReference>
<feature type="repeat" description="RCC1" evidence="13">
    <location>
        <begin position="632"/>
        <end position="684"/>
    </location>
</feature>
<dbReference type="PROSITE" id="PS00626">
    <property type="entry name" value="RCC1_2"/>
    <property type="match status" value="4"/>
</dbReference>
<dbReference type="CDD" id="cd04517">
    <property type="entry name" value="TLF"/>
    <property type="match status" value="1"/>
</dbReference>
<name>A0A2T7NQ10_POMCA</name>
<keyword evidence="4" id="KW-0963">Cytoplasm</keyword>
<feature type="compositionally biased region" description="Basic and acidic residues" evidence="14">
    <location>
        <begin position="322"/>
        <end position="333"/>
    </location>
</feature>
<accession>A0A2T7NQ10</accession>
<evidence type="ECO:0000313" key="16">
    <source>
        <dbReference type="EMBL" id="PVD23258.1"/>
    </source>
</evidence>
<sequence length="745" mass="81148">MAPTSETNGSGNRQDGSTERCVLDSEEKRDVIRDILTEGSQHTLSNNHDAILNGGNEQANTMNNETNDQDESPVIDIHINNVVCTFNLRCHINLKRVAMEGSNVEYRREHGILNMKLRRPRVTANITSSGKVTCTGSTSEAEAKVAARRVARLLQKLGFNVRFSNYRVVNVLGTCILPFGIKLHNFSNQHPGEASYEPELHPGATYRIKPLKATLKIFSTGSITITAPCVANIGLAIEHIYPLVSEFQMEARVESSKQRLKQKRAQHSDFARNGFHEENDDEEEELEFDEEDEYDSEFEESFDSDVIIMPAKAGKGKKRTLPKNELDASDKQKSIVASPKRVKVSHPSYRTAGGVVLTCGENDVGQLGLGADVAEKMRVSCVTIPEPVKQVCAGGMHTVCLTLTGKVFTFGCNDEGALGRDTSEEDSDTVPGLVEGLSNVVQVSAGDSHTAALTEDGRVFAWGNFRDANGLIGLTKKGIEKKPIEMLPDAVVVKISSGSDHLVCLTDLGEIYTQGCAEQGQLGRIAECFSARGGRHGLETILNAGLVRCRKFKTRKMAKFSDIWTGQYMTFAQEKETGDIYAWGLNNYYQLGFGDMENRFLPERVQSFCAMGRQWQTISGGQHHAIALDSDGKVYTLGRADYGRLGLGEGCGEKSEPTLVESLKSETCVDVAAGGCVSFAVTKVGKVFSWGMGTNKQLGLGSEDDAWVPTEVTGKQLENRASLMVSSGGQHTALLAKNVTVGTVP</sequence>
<dbReference type="FunFam" id="3.30.310.10:FF:000005">
    <property type="entry name" value="TATA box-binding protein-like 1"/>
    <property type="match status" value="1"/>
</dbReference>
<dbReference type="InterPro" id="IPR015445">
    <property type="entry name" value="TBP-like"/>
</dbReference>
<keyword evidence="17" id="KW-1185">Reference proteome</keyword>
<dbReference type="EMBL" id="PZQS01000010">
    <property type="protein sequence ID" value="PVD23258.1"/>
    <property type="molecule type" value="Genomic_DNA"/>
</dbReference>
<evidence type="ECO:0000256" key="7">
    <source>
        <dbReference type="ARBA" id="ARBA00023015"/>
    </source>
</evidence>
<organism evidence="16 17">
    <name type="scientific">Pomacea canaliculata</name>
    <name type="common">Golden apple snail</name>
    <dbReference type="NCBI Taxonomy" id="400727"/>
    <lineage>
        <taxon>Eukaryota</taxon>
        <taxon>Metazoa</taxon>
        <taxon>Spiralia</taxon>
        <taxon>Lophotrochozoa</taxon>
        <taxon>Mollusca</taxon>
        <taxon>Gastropoda</taxon>
        <taxon>Caenogastropoda</taxon>
        <taxon>Architaenioglossa</taxon>
        <taxon>Ampullarioidea</taxon>
        <taxon>Ampullariidae</taxon>
        <taxon>Pomacea</taxon>
    </lineage>
</organism>
<keyword evidence="5" id="KW-0344">Guanine-nucleotide releasing factor</keyword>
<evidence type="ECO:0000256" key="9">
    <source>
        <dbReference type="ARBA" id="ARBA00023163"/>
    </source>
</evidence>
<dbReference type="Gene3D" id="3.30.310.10">
    <property type="entry name" value="TATA-Binding Protein"/>
    <property type="match status" value="2"/>
</dbReference>
<dbReference type="SUPFAM" id="SSF50985">
    <property type="entry name" value="RCC1/BLIP-II"/>
    <property type="match status" value="1"/>
</dbReference>
<dbReference type="GO" id="GO:0005737">
    <property type="term" value="C:cytoplasm"/>
    <property type="evidence" value="ECO:0007669"/>
    <property type="project" value="UniProtKB-SubCell"/>
</dbReference>